<evidence type="ECO:0000256" key="6">
    <source>
        <dbReference type="ARBA" id="ARBA00023306"/>
    </source>
</evidence>
<evidence type="ECO:0000259" key="10">
    <source>
        <dbReference type="Pfam" id="PF18594"/>
    </source>
</evidence>
<keyword evidence="4 7" id="KW-0175">Coiled coil</keyword>
<feature type="domain" description="SAS-6 coiled-coil" evidence="10">
    <location>
        <begin position="150"/>
        <end position="183"/>
    </location>
</feature>
<reference evidence="11" key="3">
    <citation type="submission" date="2025-08" db="UniProtKB">
        <authorList>
            <consortium name="Ensembl"/>
        </authorList>
    </citation>
    <scope>IDENTIFICATION</scope>
</reference>
<evidence type="ECO:0000256" key="8">
    <source>
        <dbReference type="SAM" id="MobiDB-lite"/>
    </source>
</evidence>
<evidence type="ECO:0000313" key="11">
    <source>
        <dbReference type="Ensembl" id="ENSCINP00000032227.1"/>
    </source>
</evidence>
<evidence type="ECO:0000313" key="12">
    <source>
        <dbReference type="Proteomes" id="UP000008144"/>
    </source>
</evidence>
<dbReference type="InterPro" id="IPR038558">
    <property type="entry name" value="SAS-6_N_sf"/>
</dbReference>
<dbReference type="PANTHER" id="PTHR44281">
    <property type="entry name" value="SPINDLE ASSEMBLY ABNORMAL PROTEIN 6 HOMOLOG"/>
    <property type="match status" value="1"/>
</dbReference>
<dbReference type="Pfam" id="PF18594">
    <property type="entry name" value="Sas6_CC"/>
    <property type="match status" value="1"/>
</dbReference>
<evidence type="ECO:0000256" key="7">
    <source>
        <dbReference type="SAM" id="Coils"/>
    </source>
</evidence>
<dbReference type="OMA" id="HMAMKIK"/>
<keyword evidence="3" id="KW-0963">Cytoplasm</keyword>
<dbReference type="HOGENOM" id="CLU_018291_1_0_1"/>
<dbReference type="GO" id="GO:0005813">
    <property type="term" value="C:centrosome"/>
    <property type="evidence" value="ECO:0000318"/>
    <property type="project" value="GO_Central"/>
</dbReference>
<dbReference type="AlphaFoldDB" id="H2XRE3"/>
<feature type="domain" description="Spindle assembly abnormal protein 6 N-terminal" evidence="9">
    <location>
        <begin position="5"/>
        <end position="145"/>
    </location>
</feature>
<reference evidence="12" key="1">
    <citation type="journal article" date="2002" name="Science">
        <title>The draft genome of Ciona intestinalis: insights into chordate and vertebrate origins.</title>
        <authorList>
            <person name="Dehal P."/>
            <person name="Satou Y."/>
            <person name="Campbell R.K."/>
            <person name="Chapman J."/>
            <person name="Degnan B."/>
            <person name="De Tomaso A."/>
            <person name="Davidson B."/>
            <person name="Di Gregorio A."/>
            <person name="Gelpke M."/>
            <person name="Goodstein D.M."/>
            <person name="Harafuji N."/>
            <person name="Hastings K.E."/>
            <person name="Ho I."/>
            <person name="Hotta K."/>
            <person name="Huang W."/>
            <person name="Kawashima T."/>
            <person name="Lemaire P."/>
            <person name="Martinez D."/>
            <person name="Meinertzhagen I.A."/>
            <person name="Necula S."/>
            <person name="Nonaka M."/>
            <person name="Putnam N."/>
            <person name="Rash S."/>
            <person name="Saiga H."/>
            <person name="Satake M."/>
            <person name="Terry A."/>
            <person name="Yamada L."/>
            <person name="Wang H.G."/>
            <person name="Awazu S."/>
            <person name="Azumi K."/>
            <person name="Boore J."/>
            <person name="Branno M."/>
            <person name="Chin-Bow S."/>
            <person name="DeSantis R."/>
            <person name="Doyle S."/>
            <person name="Francino P."/>
            <person name="Keys D.N."/>
            <person name="Haga S."/>
            <person name="Hayashi H."/>
            <person name="Hino K."/>
            <person name="Imai K.S."/>
            <person name="Inaba K."/>
            <person name="Kano S."/>
            <person name="Kobayashi K."/>
            <person name="Kobayashi M."/>
            <person name="Lee B.I."/>
            <person name="Makabe K.W."/>
            <person name="Manohar C."/>
            <person name="Matassi G."/>
            <person name="Medina M."/>
            <person name="Mochizuki Y."/>
            <person name="Mount S."/>
            <person name="Morishita T."/>
            <person name="Miura S."/>
            <person name="Nakayama A."/>
            <person name="Nishizaka S."/>
            <person name="Nomoto H."/>
            <person name="Ohta F."/>
            <person name="Oishi K."/>
            <person name="Rigoutsos I."/>
            <person name="Sano M."/>
            <person name="Sasaki A."/>
            <person name="Sasakura Y."/>
            <person name="Shoguchi E."/>
            <person name="Shin-i T."/>
            <person name="Spagnuolo A."/>
            <person name="Stainier D."/>
            <person name="Suzuki M.M."/>
            <person name="Tassy O."/>
            <person name="Takatori N."/>
            <person name="Tokuoka M."/>
            <person name="Yagi K."/>
            <person name="Yoshizaki F."/>
            <person name="Wada S."/>
            <person name="Zhang C."/>
            <person name="Hyatt P.D."/>
            <person name="Larimer F."/>
            <person name="Detter C."/>
            <person name="Doggett N."/>
            <person name="Glavina T."/>
            <person name="Hawkins T."/>
            <person name="Richardson P."/>
            <person name="Lucas S."/>
            <person name="Kohara Y."/>
            <person name="Levine M."/>
            <person name="Satoh N."/>
            <person name="Rokhsar D.S."/>
        </authorList>
    </citation>
    <scope>NUCLEOTIDE SEQUENCE [LARGE SCALE GENOMIC DNA]</scope>
</reference>
<reference evidence="11" key="2">
    <citation type="journal article" date="2008" name="Genome Biol.">
        <title>Improved genome assembly and evidence-based global gene model set for the chordate Ciona intestinalis: new insight into intron and operon populations.</title>
        <authorList>
            <person name="Satou Y."/>
            <person name="Mineta K."/>
            <person name="Ogasawara M."/>
            <person name="Sasakura Y."/>
            <person name="Shoguchi E."/>
            <person name="Ueno K."/>
            <person name="Yamada L."/>
            <person name="Matsumoto J."/>
            <person name="Wasserscheid J."/>
            <person name="Dewar K."/>
            <person name="Wiley G.B."/>
            <person name="Macmil S.L."/>
            <person name="Roe B.A."/>
            <person name="Zeller R.W."/>
            <person name="Hastings K.E."/>
            <person name="Lemaire P."/>
            <person name="Lindquist E."/>
            <person name="Endo T."/>
            <person name="Hotta K."/>
            <person name="Inaba K."/>
        </authorList>
    </citation>
    <scope>NUCLEOTIDE SEQUENCE [LARGE SCALE GENOMIC DNA]</scope>
    <source>
        <strain evidence="11">wild type</strain>
    </source>
</reference>
<dbReference type="InterPro" id="IPR032396">
    <property type="entry name" value="SAS-6_N"/>
</dbReference>
<keyword evidence="12" id="KW-1185">Reference proteome</keyword>
<dbReference type="Ensembl" id="ENSCINT00000036714.1">
    <property type="protein sequence ID" value="ENSCINP00000032227.1"/>
    <property type="gene ID" value="ENSCING00000009162.3"/>
</dbReference>
<feature type="region of interest" description="Disordered" evidence="8">
    <location>
        <begin position="487"/>
        <end position="507"/>
    </location>
</feature>
<protein>
    <recommendedName>
        <fullName evidence="2">Spindle assembly abnormal protein 6 homolog</fullName>
    </recommendedName>
</protein>
<dbReference type="Gene3D" id="2.170.210.20">
    <property type="entry name" value="Spindle assembly abnormal protein 6, N-terminal domain"/>
    <property type="match status" value="1"/>
</dbReference>
<dbReference type="GO" id="GO:0007099">
    <property type="term" value="P:centriole replication"/>
    <property type="evidence" value="ECO:0000318"/>
    <property type="project" value="GO_Central"/>
</dbReference>
<evidence type="ECO:0000256" key="2">
    <source>
        <dbReference type="ARBA" id="ARBA00020407"/>
    </source>
</evidence>
<feature type="region of interest" description="Disordered" evidence="8">
    <location>
        <begin position="284"/>
        <end position="318"/>
    </location>
</feature>
<evidence type="ECO:0000259" key="9">
    <source>
        <dbReference type="Pfam" id="PF16531"/>
    </source>
</evidence>
<accession>H2XRE3</accession>
<dbReference type="GeneTree" id="ENSGT00390000006932"/>
<name>H2XRE3_CIOIN</name>
<dbReference type="Proteomes" id="UP000008144">
    <property type="component" value="Chromosome 5"/>
</dbReference>
<evidence type="ECO:0000256" key="4">
    <source>
        <dbReference type="ARBA" id="ARBA00023054"/>
    </source>
</evidence>
<evidence type="ECO:0000256" key="5">
    <source>
        <dbReference type="ARBA" id="ARBA00023212"/>
    </source>
</evidence>
<dbReference type="InterPro" id="IPR041513">
    <property type="entry name" value="SAS6_CC"/>
</dbReference>
<dbReference type="PROSITE" id="PS50096">
    <property type="entry name" value="IQ"/>
    <property type="match status" value="1"/>
</dbReference>
<dbReference type="GO" id="GO:0005814">
    <property type="term" value="C:centriole"/>
    <property type="evidence" value="ECO:0000318"/>
    <property type="project" value="GO_Central"/>
</dbReference>
<proteinExistence type="predicted"/>
<dbReference type="Pfam" id="PF16531">
    <property type="entry name" value="SAS-6_N"/>
    <property type="match status" value="1"/>
</dbReference>
<reference evidence="11" key="4">
    <citation type="submission" date="2025-09" db="UniProtKB">
        <authorList>
            <consortium name="Ensembl"/>
        </authorList>
    </citation>
    <scope>IDENTIFICATION</scope>
</reference>
<feature type="compositionally biased region" description="Basic and acidic residues" evidence="8">
    <location>
        <begin position="284"/>
        <end position="316"/>
    </location>
</feature>
<sequence>MTETLYSESLKVKYKCQDAEDRFVVIKVTVELQTTTSPLHRKDLLVRLTDDKDPFFLFNLCLGEEDFQSLKTQQGLLVDFSAFPQRFIALLQQSHSEESRESPKFLLQFVLEESSSFSTSNSGCGILKVIETNPFKHLTHLSLNFLHGNDSDVKKYLASCLKTTLENKLSETEHDLGQKLEKTRQQLSCKSQELDQLRSEAGGKSERLTTKHAQELNMEREKALKVKVQFQKRYDRERKDLDSTYQKNLRQKEVRLSELENVNKELTDRRYRAEATIREQKAKLASLDEEHRRCRSDLQQSRRENSSLEAERHSQEKTIQQMKTRVAVLEQELLDKEQLVARITSSLDASQQQKEQLDDRRSEQQIQIRKMEATIKTMSDELIKGNEIIKKLQDELRGYMGKVKIKNEVTTRQEKLIGEKEQMAEKTRKELEETTNKLKNSEDETMKLKDQLETALSKLEESKNLLKTNENVINWLNKQINEQHLVSRMNPPPQPLPSHPAPHPIPS</sequence>
<evidence type="ECO:0000256" key="1">
    <source>
        <dbReference type="ARBA" id="ARBA00004300"/>
    </source>
</evidence>
<keyword evidence="6" id="KW-0131">Cell cycle</keyword>
<keyword evidence="5" id="KW-0206">Cytoskeleton</keyword>
<dbReference type="CDD" id="cd10142">
    <property type="entry name" value="HD_SAS6_N"/>
    <property type="match status" value="1"/>
</dbReference>
<dbReference type="PANTHER" id="PTHR44281:SF2">
    <property type="entry name" value="SPINDLE ASSEMBLY ABNORMAL PROTEIN 6 HOMOLOG"/>
    <property type="match status" value="1"/>
</dbReference>
<feature type="compositionally biased region" description="Pro residues" evidence="8">
    <location>
        <begin position="490"/>
        <end position="507"/>
    </location>
</feature>
<dbReference type="InParanoid" id="H2XRE3"/>
<evidence type="ECO:0000256" key="3">
    <source>
        <dbReference type="ARBA" id="ARBA00022490"/>
    </source>
</evidence>
<dbReference type="EMBL" id="EAAA01002217">
    <property type="status" value="NOT_ANNOTATED_CDS"/>
    <property type="molecule type" value="Genomic_DNA"/>
</dbReference>
<gene>
    <name evidence="11" type="primary">LOC100182613</name>
</gene>
<dbReference type="STRING" id="7719.ENSCINP00000032227"/>
<organism evidence="11 12">
    <name type="scientific">Ciona intestinalis</name>
    <name type="common">Transparent sea squirt</name>
    <name type="synonym">Ascidia intestinalis</name>
    <dbReference type="NCBI Taxonomy" id="7719"/>
    <lineage>
        <taxon>Eukaryota</taxon>
        <taxon>Metazoa</taxon>
        <taxon>Chordata</taxon>
        <taxon>Tunicata</taxon>
        <taxon>Ascidiacea</taxon>
        <taxon>Phlebobranchia</taxon>
        <taxon>Cionidae</taxon>
        <taxon>Ciona</taxon>
    </lineage>
</organism>
<comment type="subcellular location">
    <subcellularLocation>
        <location evidence="1">Cytoplasm</location>
        <location evidence="1">Cytoskeleton</location>
        <location evidence="1">Microtubule organizing center</location>
        <location evidence="1">Centrosome</location>
    </subcellularLocation>
</comment>
<dbReference type="FunCoup" id="H2XRE3">
    <property type="interactions" value="13"/>
</dbReference>
<feature type="coiled-coil region" evidence="7">
    <location>
        <begin position="417"/>
        <end position="469"/>
    </location>
</feature>